<keyword evidence="6 8" id="KW-0472">Membrane</keyword>
<keyword evidence="3" id="KW-1003">Cell membrane</keyword>
<dbReference type="EMBL" id="BAABHO010000030">
    <property type="protein sequence ID" value="GAA4796905.1"/>
    <property type="molecule type" value="Genomic_DNA"/>
</dbReference>
<keyword evidence="5 8" id="KW-1133">Transmembrane helix</keyword>
<evidence type="ECO:0000256" key="6">
    <source>
        <dbReference type="ARBA" id="ARBA00023136"/>
    </source>
</evidence>
<comment type="caution">
    <text evidence="9">The sequence shown here is derived from an EMBL/GenBank/DDBJ whole genome shotgun (WGS) entry which is preliminary data.</text>
</comment>
<evidence type="ECO:0000313" key="9">
    <source>
        <dbReference type="EMBL" id="GAA4796905.1"/>
    </source>
</evidence>
<accession>A0ABP9BKF5</accession>
<feature type="transmembrane region" description="Helical" evidence="8">
    <location>
        <begin position="73"/>
        <end position="93"/>
    </location>
</feature>
<proteinExistence type="inferred from homology"/>
<evidence type="ECO:0000256" key="5">
    <source>
        <dbReference type="ARBA" id="ARBA00022989"/>
    </source>
</evidence>
<dbReference type="Pfam" id="PF05423">
    <property type="entry name" value="Mycobact_memb"/>
    <property type="match status" value="1"/>
</dbReference>
<comment type="subcellular location">
    <subcellularLocation>
        <location evidence="1">Cell membrane</location>
    </subcellularLocation>
</comment>
<keyword evidence="4 8" id="KW-0812">Transmembrane</keyword>
<evidence type="ECO:0000256" key="7">
    <source>
        <dbReference type="SAM" id="MobiDB-lite"/>
    </source>
</evidence>
<evidence type="ECO:0000256" key="3">
    <source>
        <dbReference type="ARBA" id="ARBA00022475"/>
    </source>
</evidence>
<evidence type="ECO:0000256" key="1">
    <source>
        <dbReference type="ARBA" id="ARBA00004236"/>
    </source>
</evidence>
<dbReference type="RefSeq" id="WP_345418077.1">
    <property type="nucleotide sequence ID" value="NZ_BAABHO010000030.1"/>
</dbReference>
<comment type="similarity">
    <text evidence="2">Belongs to the MmpS family.</text>
</comment>
<evidence type="ECO:0000313" key="10">
    <source>
        <dbReference type="Proteomes" id="UP001500928"/>
    </source>
</evidence>
<evidence type="ECO:0000256" key="4">
    <source>
        <dbReference type="ARBA" id="ARBA00022692"/>
    </source>
</evidence>
<feature type="region of interest" description="Disordered" evidence="7">
    <location>
        <begin position="1"/>
        <end position="67"/>
    </location>
</feature>
<dbReference type="Proteomes" id="UP001500928">
    <property type="component" value="Unassembled WGS sequence"/>
</dbReference>
<organism evidence="9 10">
    <name type="scientific">Actinomycetospora chlora</name>
    <dbReference type="NCBI Taxonomy" id="663608"/>
    <lineage>
        <taxon>Bacteria</taxon>
        <taxon>Bacillati</taxon>
        <taxon>Actinomycetota</taxon>
        <taxon>Actinomycetes</taxon>
        <taxon>Pseudonocardiales</taxon>
        <taxon>Pseudonocardiaceae</taxon>
        <taxon>Actinomycetospora</taxon>
    </lineage>
</organism>
<name>A0ABP9BKF5_9PSEU</name>
<feature type="compositionally biased region" description="Pro residues" evidence="7">
    <location>
        <begin position="55"/>
        <end position="67"/>
    </location>
</feature>
<evidence type="ECO:0008006" key="11">
    <source>
        <dbReference type="Google" id="ProtNLM"/>
    </source>
</evidence>
<reference evidence="10" key="1">
    <citation type="journal article" date="2019" name="Int. J. Syst. Evol. Microbiol.">
        <title>The Global Catalogue of Microorganisms (GCM) 10K type strain sequencing project: providing services to taxonomists for standard genome sequencing and annotation.</title>
        <authorList>
            <consortium name="The Broad Institute Genomics Platform"/>
            <consortium name="The Broad Institute Genome Sequencing Center for Infectious Disease"/>
            <person name="Wu L."/>
            <person name="Ma J."/>
        </authorList>
    </citation>
    <scope>NUCLEOTIDE SEQUENCE [LARGE SCALE GENOMIC DNA]</scope>
    <source>
        <strain evidence="10">JCM 17979</strain>
    </source>
</reference>
<protein>
    <recommendedName>
        <fullName evidence="11">MmpS family membrane protein</fullName>
    </recommendedName>
</protein>
<keyword evidence="10" id="KW-1185">Reference proteome</keyword>
<dbReference type="Gene3D" id="2.60.40.2880">
    <property type="entry name" value="MmpS1-5, C-terminal soluble domain"/>
    <property type="match status" value="1"/>
</dbReference>
<evidence type="ECO:0000256" key="8">
    <source>
        <dbReference type="SAM" id="Phobius"/>
    </source>
</evidence>
<dbReference type="InterPro" id="IPR038468">
    <property type="entry name" value="MmpS_C"/>
</dbReference>
<dbReference type="InterPro" id="IPR008693">
    <property type="entry name" value="MmpS"/>
</dbReference>
<sequence length="203" mass="20801">MTDPSARPGAPATRPPDRDPVRWPAARSNPAVPGPARTRPVPPVPRDVDLVPRLETPPAPTPPPPRPAPVRRLLWAVGAVLVGLLAGAALAVLGRGPASPPPVELSGASTPGVLYEVTGDAARALVTFGTDSAVSQENGVGLPWQRTRPAAEDAATYTLTAQSSSDDAGRITCRISVDGTVIAEQTSSARYSVTTCVGTSPVS</sequence>
<evidence type="ECO:0000256" key="2">
    <source>
        <dbReference type="ARBA" id="ARBA00007531"/>
    </source>
</evidence>
<gene>
    <name evidence="9" type="ORF">GCM10023200_36310</name>
</gene>
<feature type="compositionally biased region" description="Low complexity" evidence="7">
    <location>
        <begin position="30"/>
        <end position="39"/>
    </location>
</feature>